<protein>
    <submittedName>
        <fullName evidence="2">Uncharacterized protein</fullName>
    </submittedName>
</protein>
<dbReference type="Proteomes" id="UP000266841">
    <property type="component" value="Unassembled WGS sequence"/>
</dbReference>
<feature type="non-terminal residue" evidence="2">
    <location>
        <position position="1"/>
    </location>
</feature>
<dbReference type="AlphaFoldDB" id="K0R6X4"/>
<organism evidence="2 3">
    <name type="scientific">Thalassiosira oceanica</name>
    <name type="common">Marine diatom</name>
    <dbReference type="NCBI Taxonomy" id="159749"/>
    <lineage>
        <taxon>Eukaryota</taxon>
        <taxon>Sar</taxon>
        <taxon>Stramenopiles</taxon>
        <taxon>Ochrophyta</taxon>
        <taxon>Bacillariophyta</taxon>
        <taxon>Coscinodiscophyceae</taxon>
        <taxon>Thalassiosirophycidae</taxon>
        <taxon>Thalassiosirales</taxon>
        <taxon>Thalassiosiraceae</taxon>
        <taxon>Thalassiosira</taxon>
    </lineage>
</organism>
<gene>
    <name evidence="2" type="ORF">THAOC_32567</name>
</gene>
<comment type="caution">
    <text evidence="2">The sequence shown here is derived from an EMBL/GenBank/DDBJ whole genome shotgun (WGS) entry which is preliminary data.</text>
</comment>
<name>K0R6X4_THAOC</name>
<dbReference type="EMBL" id="AGNL01045616">
    <property type="protein sequence ID" value="EJK48620.1"/>
    <property type="molecule type" value="Genomic_DNA"/>
</dbReference>
<feature type="compositionally biased region" description="Basic residues" evidence="1">
    <location>
        <begin position="95"/>
        <end position="107"/>
    </location>
</feature>
<reference evidence="2 3" key="1">
    <citation type="journal article" date="2012" name="Genome Biol.">
        <title>Genome and low-iron response of an oceanic diatom adapted to chronic iron limitation.</title>
        <authorList>
            <person name="Lommer M."/>
            <person name="Specht M."/>
            <person name="Roy A.S."/>
            <person name="Kraemer L."/>
            <person name="Andreson R."/>
            <person name="Gutowska M.A."/>
            <person name="Wolf J."/>
            <person name="Bergner S.V."/>
            <person name="Schilhabel M.B."/>
            <person name="Klostermeier U.C."/>
            <person name="Beiko R.G."/>
            <person name="Rosenstiel P."/>
            <person name="Hippler M."/>
            <person name="Laroche J."/>
        </authorList>
    </citation>
    <scope>NUCLEOTIDE SEQUENCE [LARGE SCALE GENOMIC DNA]</scope>
    <source>
        <strain evidence="2 3">CCMP1005</strain>
    </source>
</reference>
<evidence type="ECO:0000313" key="2">
    <source>
        <dbReference type="EMBL" id="EJK48620.1"/>
    </source>
</evidence>
<proteinExistence type="predicted"/>
<accession>K0R6X4</accession>
<evidence type="ECO:0000256" key="1">
    <source>
        <dbReference type="SAM" id="MobiDB-lite"/>
    </source>
</evidence>
<evidence type="ECO:0000313" key="3">
    <source>
        <dbReference type="Proteomes" id="UP000266841"/>
    </source>
</evidence>
<feature type="region of interest" description="Disordered" evidence="1">
    <location>
        <begin position="27"/>
        <end position="107"/>
    </location>
</feature>
<sequence length="107" mass="11924">DLLIFRIDLLIVPRTVGGVVGCDQLEWDPRRKGEAKAAAGPRRPPPSLSIGRTLRDKSRRATPSDGTAGPGHDQRHGQRNIDIGRTRDSENRQPRQPRKIRVKGVTF</sequence>
<feature type="compositionally biased region" description="Basic and acidic residues" evidence="1">
    <location>
        <begin position="82"/>
        <end position="93"/>
    </location>
</feature>
<keyword evidence="3" id="KW-1185">Reference proteome</keyword>